<comment type="function">
    <text evidence="1 6">Catalyzes the insertion of molybdate into adenylated molybdopterin with the concomitant release of AMP.</text>
</comment>
<dbReference type="CDD" id="cd00887">
    <property type="entry name" value="MoeA"/>
    <property type="match status" value="1"/>
</dbReference>
<keyword evidence="6" id="KW-0460">Magnesium</keyword>
<dbReference type="Gene3D" id="3.40.980.10">
    <property type="entry name" value="MoaB/Mog-like domain"/>
    <property type="match status" value="1"/>
</dbReference>
<dbReference type="InterPro" id="IPR036688">
    <property type="entry name" value="MoeA_C_domain_IV_sf"/>
</dbReference>
<name>A0A1W2AM43_9RHOB</name>
<organism evidence="8 9">
    <name type="scientific">Primorskyibacter flagellatus</name>
    <dbReference type="NCBI Taxonomy" id="1387277"/>
    <lineage>
        <taxon>Bacteria</taxon>
        <taxon>Pseudomonadati</taxon>
        <taxon>Pseudomonadota</taxon>
        <taxon>Alphaproteobacteria</taxon>
        <taxon>Rhodobacterales</taxon>
        <taxon>Roseobacteraceae</taxon>
        <taxon>Primorskyibacter</taxon>
    </lineage>
</organism>
<keyword evidence="6" id="KW-0500">Molybdenum</keyword>
<comment type="similarity">
    <text evidence="3 6">Belongs to the MoeA family.</text>
</comment>
<comment type="cofactor">
    <cofactor evidence="6">
        <name>Mg(2+)</name>
        <dbReference type="ChEBI" id="CHEBI:18420"/>
    </cofactor>
</comment>
<dbReference type="InterPro" id="IPR036425">
    <property type="entry name" value="MoaB/Mog-like_dom_sf"/>
</dbReference>
<evidence type="ECO:0000256" key="1">
    <source>
        <dbReference type="ARBA" id="ARBA00002901"/>
    </source>
</evidence>
<dbReference type="PROSITE" id="PS01079">
    <property type="entry name" value="MOCF_BIOSYNTHESIS_2"/>
    <property type="match status" value="1"/>
</dbReference>
<gene>
    <name evidence="8" type="ORF">SAMN06295998_10388</name>
</gene>
<dbReference type="InterPro" id="IPR005110">
    <property type="entry name" value="MoeA_linker/N"/>
</dbReference>
<dbReference type="InterPro" id="IPR038987">
    <property type="entry name" value="MoeA-like"/>
</dbReference>
<comment type="catalytic activity">
    <reaction evidence="5">
        <text>adenylyl-molybdopterin + molybdate = Mo-molybdopterin + AMP + H(+)</text>
        <dbReference type="Rhea" id="RHEA:35047"/>
        <dbReference type="ChEBI" id="CHEBI:15378"/>
        <dbReference type="ChEBI" id="CHEBI:36264"/>
        <dbReference type="ChEBI" id="CHEBI:62727"/>
        <dbReference type="ChEBI" id="CHEBI:71302"/>
        <dbReference type="ChEBI" id="CHEBI:456215"/>
        <dbReference type="EC" id="2.10.1.1"/>
    </reaction>
</comment>
<reference evidence="8 9" key="1">
    <citation type="submission" date="2017-04" db="EMBL/GenBank/DDBJ databases">
        <authorList>
            <person name="Afonso C.L."/>
            <person name="Miller P.J."/>
            <person name="Scott M.A."/>
            <person name="Spackman E."/>
            <person name="Goraichik I."/>
            <person name="Dimitrov K.M."/>
            <person name="Suarez D.L."/>
            <person name="Swayne D.E."/>
        </authorList>
    </citation>
    <scope>NUCLEOTIDE SEQUENCE [LARGE SCALE GENOMIC DNA]</scope>
    <source>
        <strain evidence="8 9">CGMCC 1.12644</strain>
    </source>
</reference>
<dbReference type="Gene3D" id="3.90.105.10">
    <property type="entry name" value="Molybdopterin biosynthesis moea protein, domain 2"/>
    <property type="match status" value="1"/>
</dbReference>
<dbReference type="SUPFAM" id="SSF63882">
    <property type="entry name" value="MoeA N-terminal region -like"/>
    <property type="match status" value="1"/>
</dbReference>
<dbReference type="SUPFAM" id="SSF53218">
    <property type="entry name" value="Molybdenum cofactor biosynthesis proteins"/>
    <property type="match status" value="1"/>
</dbReference>
<accession>A0A1W2AM43</accession>
<dbReference type="InterPro" id="IPR005111">
    <property type="entry name" value="MoeA_C_domain_IV"/>
</dbReference>
<dbReference type="InterPro" id="IPR001453">
    <property type="entry name" value="MoaB/Mog_dom"/>
</dbReference>
<dbReference type="AlphaFoldDB" id="A0A1W2AM43"/>
<dbReference type="STRING" id="1387277.SAMN06295998_10388"/>
<evidence type="ECO:0000259" key="7">
    <source>
        <dbReference type="SMART" id="SM00852"/>
    </source>
</evidence>
<comment type="pathway">
    <text evidence="2 6">Cofactor biosynthesis; molybdopterin biosynthesis.</text>
</comment>
<keyword evidence="9" id="KW-1185">Reference proteome</keyword>
<dbReference type="GO" id="GO:0046872">
    <property type="term" value="F:metal ion binding"/>
    <property type="evidence" value="ECO:0007669"/>
    <property type="project" value="UniProtKB-UniRule"/>
</dbReference>
<dbReference type="PANTHER" id="PTHR10192:SF5">
    <property type="entry name" value="GEPHYRIN"/>
    <property type="match status" value="1"/>
</dbReference>
<dbReference type="SUPFAM" id="SSF63867">
    <property type="entry name" value="MoeA C-terminal domain-like"/>
    <property type="match status" value="1"/>
</dbReference>
<keyword evidence="4 6" id="KW-0501">Molybdenum cofactor biosynthesis</keyword>
<dbReference type="EC" id="2.10.1.1" evidence="6"/>
<dbReference type="GO" id="GO:0005829">
    <property type="term" value="C:cytosol"/>
    <property type="evidence" value="ECO:0007669"/>
    <property type="project" value="TreeGrafter"/>
</dbReference>
<dbReference type="UniPathway" id="UPA00344"/>
<dbReference type="InterPro" id="IPR036135">
    <property type="entry name" value="MoeA_linker/N_sf"/>
</dbReference>
<sequence>MKVDRVAILDWSTAGKPRLGKDSIWLGIVDSAGVTAENLPTRSEAEARLETLIAETLAGGQRLLLGVDFNLGHPAGFARHLTGEARAQAVWAWLAARVVDGPDNAHNLPHVAAEANAAFPGQGPFWGNARKADIPGLPRTRSGLPEGLAAAREAETAATGPGARPKSVWQLSGAGAVGAQGLMGMAMVHRLRARFAGQLAVWPFEPTDAAVTVAEVYPSMLSAECKALCAANPAMAMDEAQVRLLAQALYALSAQGDLTALMDPSQDADFIAEEGWILGAGHQMELRRAVPATQEPPRLRDDCFAMPQGVDWVPVDDALNRLRAALKPITMQETCPTTQAAGRVLAAECLARRSNPPRPNSAVDGYGFAHAATGEGPQRLPLVDGRAAAGQPFDGTVPQGAAIRILTGAILPDGVDTVVLEEDTANDGAAVVFDGPVKPRANTRKAGEDVTQSALALPMGHRLRAPDLALLSALGVPEVQAFRPLRVGVLSTGDEIIAAPDLPALPHQIWDANRPMLLTLAQNWGYQAVDLGHARDDPEAIAARLNDGAARADVILTSGGASAGDEDHVSALLRARGALSSWRIALKPGRPLALALWGGTPVFGLPGNPVAALVCALIFARPAFSLMAGAGWLTPQGFTVPAAFTKSKKPGRREYLRARLNTDGAAEVFASEGSGRISGLSWADGLVELPDEAMDVAPGTPVKYLPYSSLGVV</sequence>
<evidence type="ECO:0000256" key="5">
    <source>
        <dbReference type="ARBA" id="ARBA00047317"/>
    </source>
</evidence>
<evidence type="ECO:0000256" key="2">
    <source>
        <dbReference type="ARBA" id="ARBA00005046"/>
    </source>
</evidence>
<dbReference type="InterPro" id="IPR008284">
    <property type="entry name" value="MoCF_biosynth_CS"/>
</dbReference>
<protein>
    <recommendedName>
        <fullName evidence="6">Molybdopterin molybdenumtransferase</fullName>
        <ecNumber evidence="6">2.10.1.1</ecNumber>
    </recommendedName>
</protein>
<evidence type="ECO:0000313" key="8">
    <source>
        <dbReference type="EMBL" id="SMC61288.1"/>
    </source>
</evidence>
<dbReference type="Pfam" id="PF00994">
    <property type="entry name" value="MoCF_biosynth"/>
    <property type="match status" value="1"/>
</dbReference>
<evidence type="ECO:0000256" key="3">
    <source>
        <dbReference type="ARBA" id="ARBA00010763"/>
    </source>
</evidence>
<dbReference type="GO" id="GO:0061599">
    <property type="term" value="F:molybdopterin molybdotransferase activity"/>
    <property type="evidence" value="ECO:0007669"/>
    <property type="project" value="UniProtKB-UniRule"/>
</dbReference>
<proteinExistence type="inferred from homology"/>
<dbReference type="Pfam" id="PF03454">
    <property type="entry name" value="MoeA_C"/>
    <property type="match status" value="1"/>
</dbReference>
<dbReference type="EMBL" id="FWYD01000003">
    <property type="protein sequence ID" value="SMC61288.1"/>
    <property type="molecule type" value="Genomic_DNA"/>
</dbReference>
<dbReference type="Pfam" id="PF03453">
    <property type="entry name" value="MoeA_N"/>
    <property type="match status" value="1"/>
</dbReference>
<dbReference type="Gene3D" id="2.40.340.10">
    <property type="entry name" value="MoeA, C-terminal, domain IV"/>
    <property type="match status" value="1"/>
</dbReference>
<dbReference type="GO" id="GO:0006777">
    <property type="term" value="P:Mo-molybdopterin cofactor biosynthetic process"/>
    <property type="evidence" value="ECO:0007669"/>
    <property type="project" value="UniProtKB-UniRule"/>
</dbReference>
<dbReference type="RefSeq" id="WP_179141435.1">
    <property type="nucleotide sequence ID" value="NZ_FWYD01000003.1"/>
</dbReference>
<feature type="domain" description="MoaB/Mog" evidence="7">
    <location>
        <begin position="488"/>
        <end position="626"/>
    </location>
</feature>
<dbReference type="NCBIfam" id="TIGR00177">
    <property type="entry name" value="molyb_syn"/>
    <property type="match status" value="1"/>
</dbReference>
<evidence type="ECO:0000256" key="4">
    <source>
        <dbReference type="ARBA" id="ARBA00023150"/>
    </source>
</evidence>
<evidence type="ECO:0000313" key="9">
    <source>
        <dbReference type="Proteomes" id="UP000192330"/>
    </source>
</evidence>
<keyword evidence="6" id="KW-0479">Metal-binding</keyword>
<dbReference type="PANTHER" id="PTHR10192">
    <property type="entry name" value="MOLYBDOPTERIN BIOSYNTHESIS PROTEIN"/>
    <property type="match status" value="1"/>
</dbReference>
<evidence type="ECO:0000256" key="6">
    <source>
        <dbReference type="RuleBase" id="RU365090"/>
    </source>
</evidence>
<dbReference type="Gene3D" id="2.170.190.11">
    <property type="entry name" value="Molybdopterin biosynthesis moea protein, domain 3"/>
    <property type="match status" value="1"/>
</dbReference>
<dbReference type="Proteomes" id="UP000192330">
    <property type="component" value="Unassembled WGS sequence"/>
</dbReference>
<dbReference type="SMART" id="SM00852">
    <property type="entry name" value="MoCF_biosynth"/>
    <property type="match status" value="1"/>
</dbReference>
<keyword evidence="6 8" id="KW-0808">Transferase</keyword>